<organism evidence="1 2">
    <name type="scientific">Streptomyces chisholmiae</name>
    <dbReference type="NCBI Taxonomy" id="3075540"/>
    <lineage>
        <taxon>Bacteria</taxon>
        <taxon>Bacillati</taxon>
        <taxon>Actinomycetota</taxon>
        <taxon>Actinomycetes</taxon>
        <taxon>Kitasatosporales</taxon>
        <taxon>Streptomycetaceae</taxon>
        <taxon>Streptomyces</taxon>
    </lineage>
</organism>
<protein>
    <submittedName>
        <fullName evidence="1">Uncharacterized protein</fullName>
    </submittedName>
</protein>
<evidence type="ECO:0000313" key="1">
    <source>
        <dbReference type="EMBL" id="MDT0271055.1"/>
    </source>
</evidence>
<dbReference type="RefSeq" id="WP_311671078.1">
    <property type="nucleotide sequence ID" value="NZ_JAVREO010000195.1"/>
</dbReference>
<dbReference type="Proteomes" id="UP001183410">
    <property type="component" value="Unassembled WGS sequence"/>
</dbReference>
<name>A0ABU2K1H2_9ACTN</name>
<evidence type="ECO:0000313" key="2">
    <source>
        <dbReference type="Proteomes" id="UP001183410"/>
    </source>
</evidence>
<feature type="non-terminal residue" evidence="1">
    <location>
        <position position="1"/>
    </location>
</feature>
<accession>A0ABU2K1H2</accession>
<gene>
    <name evidence="1" type="ORF">RM844_32780</name>
</gene>
<reference evidence="2" key="1">
    <citation type="submission" date="2023-07" db="EMBL/GenBank/DDBJ databases">
        <title>30 novel species of actinomycetes from the DSMZ collection.</title>
        <authorList>
            <person name="Nouioui I."/>
        </authorList>
    </citation>
    <scope>NUCLEOTIDE SEQUENCE [LARGE SCALE GENOMIC DNA]</scope>
    <source>
        <strain evidence="2">DSM 44915</strain>
    </source>
</reference>
<proteinExistence type="predicted"/>
<dbReference type="EMBL" id="JAVREO010000195">
    <property type="protein sequence ID" value="MDT0271055.1"/>
    <property type="molecule type" value="Genomic_DNA"/>
</dbReference>
<keyword evidence="2" id="KW-1185">Reference proteome</keyword>
<comment type="caution">
    <text evidence="1">The sequence shown here is derived from an EMBL/GenBank/DDBJ whole genome shotgun (WGS) entry which is preliminary data.</text>
</comment>
<sequence>LTFSVMVRRNVVPQPSVPVVIVIRRSGVAFVGSDVREGLTENLVNCVPGHFVRFRHRQFPL</sequence>